<evidence type="ECO:0000313" key="4">
    <source>
        <dbReference type="Proteomes" id="UP001211872"/>
    </source>
</evidence>
<dbReference type="Gene3D" id="1.10.4080.10">
    <property type="entry name" value="ADP-ribosylation/Crystallin J1"/>
    <property type="match status" value="1"/>
</dbReference>
<dbReference type="Pfam" id="PF03747">
    <property type="entry name" value="ADP_ribosyl_GH"/>
    <property type="match status" value="1"/>
</dbReference>
<evidence type="ECO:0000256" key="1">
    <source>
        <dbReference type="ARBA" id="ARBA00010702"/>
    </source>
</evidence>
<dbReference type="RefSeq" id="WP_270128993.1">
    <property type="nucleotide sequence ID" value="NZ_CP115396.1"/>
</dbReference>
<dbReference type="PANTHER" id="PTHR16222:SF24">
    <property type="entry name" value="ADP-RIBOSYLHYDROLASE ARH3"/>
    <property type="match status" value="1"/>
</dbReference>
<dbReference type="InterPro" id="IPR050792">
    <property type="entry name" value="ADP-ribosylglycohydrolase"/>
</dbReference>
<sequence length="321" mass="35358">MNKDRITTVTKRLLLAIATADALGVPVEFEPRYAREMDPVTGMRGHGTFDQPAGTWSDDFSLTAATIESFIHAGPDHIDVDDLGRRFQNWLDFDYWTVDGVFDVGIATRAAIERMREGCRAEEAGGSGEYDNGNGALMRILPLLLHPLYQAGNASERQKLIGQVASVTHRHPRSALACFIYLELADQLLQGVDKMQAYTHVCDSISSTLSHELTHELEHFTQVLDGNLHLLPVSQIQSSGYVIHTLEASVWCLLKHVGFTDTALAAVNLGNDTDTTAAVVAPLSVLAANEIDIIIPAWLQVVARRDDIEDLADRFIARIWA</sequence>
<accession>A0ABY7PV12</accession>
<organism evidence="3 4">
    <name type="scientific">Hymenobacter yonginensis</name>
    <dbReference type="NCBI Taxonomy" id="748197"/>
    <lineage>
        <taxon>Bacteria</taxon>
        <taxon>Pseudomonadati</taxon>
        <taxon>Bacteroidota</taxon>
        <taxon>Cytophagia</taxon>
        <taxon>Cytophagales</taxon>
        <taxon>Hymenobacteraceae</taxon>
        <taxon>Hymenobacter</taxon>
    </lineage>
</organism>
<evidence type="ECO:0000256" key="2">
    <source>
        <dbReference type="ARBA" id="ARBA00022801"/>
    </source>
</evidence>
<dbReference type="InterPro" id="IPR005502">
    <property type="entry name" value="Ribosyl_crysJ1"/>
</dbReference>
<dbReference type="EMBL" id="CP115396">
    <property type="protein sequence ID" value="WBO86404.1"/>
    <property type="molecule type" value="Genomic_DNA"/>
</dbReference>
<reference evidence="3 4" key="1">
    <citation type="journal article" date="2011" name="Int. J. Syst. Evol. Microbiol.">
        <title>Hymenobacter yonginensis sp. nov., isolated from a mesotrophic artificial lake.</title>
        <authorList>
            <person name="Joung Y."/>
            <person name="Cho S.H."/>
            <person name="Kim H."/>
            <person name="Kim S.B."/>
            <person name="Joh K."/>
        </authorList>
    </citation>
    <scope>NUCLEOTIDE SEQUENCE [LARGE SCALE GENOMIC DNA]</scope>
    <source>
        <strain evidence="3 4">KCTC 22745</strain>
    </source>
</reference>
<dbReference type="SUPFAM" id="SSF101478">
    <property type="entry name" value="ADP-ribosylglycohydrolase"/>
    <property type="match status" value="1"/>
</dbReference>
<name>A0ABY7PV12_9BACT</name>
<dbReference type="InterPro" id="IPR036705">
    <property type="entry name" value="Ribosyl_crysJ1_sf"/>
</dbReference>
<keyword evidence="2" id="KW-0378">Hydrolase</keyword>
<proteinExistence type="inferred from homology"/>
<dbReference type="Proteomes" id="UP001211872">
    <property type="component" value="Chromosome"/>
</dbReference>
<comment type="similarity">
    <text evidence="1">Belongs to the ADP-ribosylglycohydrolase family.</text>
</comment>
<keyword evidence="4" id="KW-1185">Reference proteome</keyword>
<protein>
    <submittedName>
        <fullName evidence="3">ADP-ribosylglycohydrolase family protein</fullName>
    </submittedName>
</protein>
<evidence type="ECO:0000313" key="3">
    <source>
        <dbReference type="EMBL" id="WBO86404.1"/>
    </source>
</evidence>
<gene>
    <name evidence="3" type="ORF">O9Z63_09105</name>
</gene>
<dbReference type="PANTHER" id="PTHR16222">
    <property type="entry name" value="ADP-RIBOSYLGLYCOHYDROLASE"/>
    <property type="match status" value="1"/>
</dbReference>